<dbReference type="Pfam" id="PF00535">
    <property type="entry name" value="Glycos_transf_2"/>
    <property type="match status" value="1"/>
</dbReference>
<comment type="similarity">
    <text evidence="3">Belongs to the glycosyltransferase 2 family.</text>
</comment>
<keyword evidence="14 16" id="KW-0472">Membrane</keyword>
<evidence type="ECO:0000256" key="1">
    <source>
        <dbReference type="ARBA" id="ARBA00004429"/>
    </source>
</evidence>
<dbReference type="STRING" id="55207.KP22_19975"/>
<dbReference type="NCBIfam" id="NF008558">
    <property type="entry name" value="PRK11498.1"/>
    <property type="match status" value="1"/>
</dbReference>
<keyword evidence="7 16" id="KW-0997">Cell inner membrane</keyword>
<feature type="transmembrane region" description="Helical" evidence="16">
    <location>
        <begin position="228"/>
        <end position="252"/>
    </location>
</feature>
<feature type="transmembrane region" description="Helical" evidence="16">
    <location>
        <begin position="546"/>
        <end position="567"/>
    </location>
</feature>
<dbReference type="Pfam" id="PF03552">
    <property type="entry name" value="Cellulose_synt"/>
    <property type="match status" value="1"/>
</dbReference>
<keyword evidence="12 16" id="KW-0135">Cellulose biosynthesis</keyword>
<dbReference type="SUPFAM" id="SSF53448">
    <property type="entry name" value="Nucleotide-diphospho-sugar transferases"/>
    <property type="match status" value="1"/>
</dbReference>
<dbReference type="InterPro" id="IPR009875">
    <property type="entry name" value="PilZ_domain"/>
</dbReference>
<dbReference type="Gene3D" id="2.40.10.220">
    <property type="entry name" value="predicted glycosyltransferase like domains"/>
    <property type="match status" value="1"/>
</dbReference>
<accession>A0A093SGK5</accession>
<dbReference type="AlphaFoldDB" id="A0A093SGK5"/>
<feature type="transmembrane region" description="Helical" evidence="16">
    <location>
        <begin position="665"/>
        <end position="690"/>
    </location>
</feature>
<dbReference type="Proteomes" id="UP000032869">
    <property type="component" value="Unassembled WGS sequence"/>
</dbReference>
<evidence type="ECO:0000256" key="10">
    <source>
        <dbReference type="ARBA" id="ARBA00022679"/>
    </source>
</evidence>
<dbReference type="SUPFAM" id="SSF141371">
    <property type="entry name" value="PilZ domain-like"/>
    <property type="match status" value="1"/>
</dbReference>
<evidence type="ECO:0000256" key="4">
    <source>
        <dbReference type="ARBA" id="ARBA00012539"/>
    </source>
</evidence>
<gene>
    <name evidence="19" type="primary">bcsA</name>
    <name evidence="20" type="ORF">JV35_19290</name>
    <name evidence="19" type="ORF">KP22_19975</name>
</gene>
<dbReference type="PANTHER" id="PTHR43867:SF2">
    <property type="entry name" value="CELLULOSE SYNTHASE CATALYTIC SUBUNIT A [UDP-FORMING]"/>
    <property type="match status" value="1"/>
</dbReference>
<dbReference type="InterPro" id="IPR050321">
    <property type="entry name" value="Glycosyltr_2/OpgH_subfam"/>
</dbReference>
<organism evidence="19 22">
    <name type="scientific">Pectobacterium betavasculorum</name>
    <dbReference type="NCBI Taxonomy" id="55207"/>
    <lineage>
        <taxon>Bacteria</taxon>
        <taxon>Pseudomonadati</taxon>
        <taxon>Pseudomonadota</taxon>
        <taxon>Gammaproteobacteria</taxon>
        <taxon>Enterobacterales</taxon>
        <taxon>Pectobacteriaceae</taxon>
        <taxon>Pectobacterium</taxon>
    </lineage>
</organism>
<dbReference type="GO" id="GO:0006011">
    <property type="term" value="P:UDP-alpha-D-glucose metabolic process"/>
    <property type="evidence" value="ECO:0007669"/>
    <property type="project" value="InterPro"/>
</dbReference>
<evidence type="ECO:0000313" key="19">
    <source>
        <dbReference type="EMBL" id="KFX00504.1"/>
    </source>
</evidence>
<evidence type="ECO:0000256" key="8">
    <source>
        <dbReference type="ARBA" id="ARBA00022636"/>
    </source>
</evidence>
<sequence length="899" mass="102565">MSGILRLFLVPPARQAIQQRYRGYRQKGASTFAAFFATLFAILGWIFLRLESDGWQQIRAQRTYWFPHISPQRPRPADVLRYLTQGIWLLTIKNGQLPTSRRNYFSALPRWRQRYMNAQQKLFTRFSHANTDDRESSESGTTRMNRVQKLVTVTLSLLCAALALLCITQPFDLLSQFIFMTLLWGIAMLVRNMPGRMPTLMMIALSFTVSCRYLWWRYTETLNWDDPVSLVCGLLLLAAETYAWVVLVLGYFQTIWPLNRYPVSLPEDSKTWPTVDLMIPTYNEPLSVVKPTVYAALGIDWPKDKLNIYILDDGGRAEFKAFAEEVGVHYIARITHEHAKAGNINNALKQATGEFVAIFDCDHVPTRSFLQLTMGWFFKDKKLAMLQTPHHFFSPDPFERNLGRFRRTPNEGTLFYGLVQDGNDMWDATFFCGSCAILRRKPLDEINGIAVETVTEDAHTSLRLHRRGYSSAYIRIPQAAGLATESLSAHIGQRIRWARGMVQIFRLDNPLFGKGLKLGQRLCYANAMMHFLSGIPRLIFLTAPLAFLLMHAYIIFAPALAIALYVLPHMVHASLTNSRIQGRYRHSFWSEIYETVLAWYIARPTTVALFNPHKGKFNVTAKGGLVEEQHVDWVITRPYLVLVLLNIAGVLYGIWRLIYGPPEEIMTVFISLLWVVYNMTILGGAVAVAVEAKQVRQAHRVEMSMSAAILRTDGHLFPCVLRDYSDGGVGVEARESGILQVGDNVSLLLKRGQQEYAFPFSVTRAFDNKIGLRMTNLTIRQHIDFIQCTFARADTWALWQDSFPQDKPIESLVDVLALGFRGYLRLADYAPPVIRKIILAFFNIVVWIVSFIPRYVGRRTTIEQPGAALPEKAVHQGKTPSAHERRFAQQNLFTEKTVA</sequence>
<feature type="transmembrane region" description="Helical" evidence="16">
    <location>
        <begin position="31"/>
        <end position="50"/>
    </location>
</feature>
<feature type="domain" description="Glycosyltransferase 2-like" evidence="17">
    <location>
        <begin position="278"/>
        <end position="446"/>
    </location>
</feature>
<keyword evidence="21" id="KW-1185">Reference proteome</keyword>
<evidence type="ECO:0000256" key="12">
    <source>
        <dbReference type="ARBA" id="ARBA00022916"/>
    </source>
</evidence>
<comment type="catalytic activity">
    <reaction evidence="15 16">
        <text>[(1-&gt;4)-beta-D-glucosyl](n) + UDP-alpha-D-glucose = [(1-&gt;4)-beta-D-glucosyl](n+1) + UDP + H(+)</text>
        <dbReference type="Rhea" id="RHEA:19929"/>
        <dbReference type="Rhea" id="RHEA-COMP:10033"/>
        <dbReference type="Rhea" id="RHEA-COMP:10034"/>
        <dbReference type="ChEBI" id="CHEBI:15378"/>
        <dbReference type="ChEBI" id="CHEBI:18246"/>
        <dbReference type="ChEBI" id="CHEBI:58223"/>
        <dbReference type="ChEBI" id="CHEBI:58885"/>
        <dbReference type="EC" id="2.4.1.12"/>
    </reaction>
</comment>
<feature type="transmembrane region" description="Helical" evidence="16">
    <location>
        <begin position="837"/>
        <end position="856"/>
    </location>
</feature>
<comment type="subcellular location">
    <subcellularLocation>
        <location evidence="1">Cell inner membrane</location>
        <topology evidence="1">Multi-pass membrane protein</topology>
    </subcellularLocation>
</comment>
<feature type="transmembrane region" description="Helical" evidence="16">
    <location>
        <begin position="639"/>
        <end position="659"/>
    </location>
</feature>
<dbReference type="InterPro" id="IPR029044">
    <property type="entry name" value="Nucleotide-diphossugar_trans"/>
</dbReference>
<dbReference type="OrthoDB" id="9806824at2"/>
<keyword evidence="6 16" id="KW-1003">Cell membrane</keyword>
<feature type="transmembrane region" description="Helical" evidence="16">
    <location>
        <begin position="150"/>
        <end position="167"/>
    </location>
</feature>
<dbReference type="GO" id="GO:0005886">
    <property type="term" value="C:plasma membrane"/>
    <property type="evidence" value="ECO:0007669"/>
    <property type="project" value="UniProtKB-SubCell"/>
</dbReference>
<comment type="function">
    <text evidence="16">Catalytic subunit of cellulose synthase. It polymerizes uridine 5'-diphosphate glucose to cellulose.</text>
</comment>
<dbReference type="Gene3D" id="3.90.550.10">
    <property type="entry name" value="Spore Coat Polysaccharide Biosynthesis Protein SpsA, Chain A"/>
    <property type="match status" value="1"/>
</dbReference>
<dbReference type="PANTHER" id="PTHR43867">
    <property type="entry name" value="CELLULOSE SYNTHASE CATALYTIC SUBUNIT A [UDP-FORMING]"/>
    <property type="match status" value="1"/>
</dbReference>
<reference evidence="21 22" key="1">
    <citation type="submission" date="2014-08" db="EMBL/GenBank/DDBJ databases">
        <title>Genome sequences of NCPPB Pectobacterium isolates.</title>
        <authorList>
            <person name="Glover R.H."/>
            <person name="Sapp M."/>
            <person name="Elphinstone J."/>
        </authorList>
    </citation>
    <scope>NUCLEOTIDE SEQUENCE [LARGE SCALE GENOMIC DNA]</scope>
    <source>
        <strain evidence="20 21">NCPPB 2793</strain>
        <strain evidence="19 22">NCPPB 2795</strain>
    </source>
</reference>
<evidence type="ECO:0000313" key="22">
    <source>
        <dbReference type="Proteomes" id="UP000032874"/>
    </source>
</evidence>
<evidence type="ECO:0000259" key="18">
    <source>
        <dbReference type="Pfam" id="PF07238"/>
    </source>
</evidence>
<evidence type="ECO:0000256" key="7">
    <source>
        <dbReference type="ARBA" id="ARBA00022519"/>
    </source>
</evidence>
<keyword evidence="13 16" id="KW-1133">Transmembrane helix</keyword>
<evidence type="ECO:0000256" key="16">
    <source>
        <dbReference type="RuleBase" id="RU365020"/>
    </source>
</evidence>
<comment type="caution">
    <text evidence="19">The sequence shown here is derived from an EMBL/GenBank/DDBJ whole genome shotgun (WGS) entry which is preliminary data.</text>
</comment>
<keyword evidence="11 16" id="KW-0812">Transmembrane</keyword>
<comment type="pathway">
    <text evidence="2 16">Glycan metabolism; bacterial cellulose biosynthesis.</text>
</comment>
<dbReference type="EMBL" id="JQHL01000018">
    <property type="protein sequence ID" value="KFX14325.1"/>
    <property type="molecule type" value="Genomic_DNA"/>
</dbReference>
<dbReference type="FunFam" id="3.90.550.10:FF:000061">
    <property type="entry name" value="Cellulose synthase catalytic subunit [UDP-forming]"/>
    <property type="match status" value="1"/>
</dbReference>
<dbReference type="GO" id="GO:0035438">
    <property type="term" value="F:cyclic-di-GMP binding"/>
    <property type="evidence" value="ECO:0007669"/>
    <property type="project" value="InterPro"/>
</dbReference>
<dbReference type="NCBIfam" id="TIGR03030">
    <property type="entry name" value="CelA"/>
    <property type="match status" value="1"/>
</dbReference>
<name>A0A093SGK5_9GAMM</name>
<evidence type="ECO:0000256" key="15">
    <source>
        <dbReference type="ARBA" id="ARBA00048682"/>
    </source>
</evidence>
<dbReference type="RefSeq" id="WP_039308335.1">
    <property type="nucleotide sequence ID" value="NZ_JQHL01000018.1"/>
</dbReference>
<dbReference type="UniPathway" id="UPA00694"/>
<keyword evidence="8 16" id="KW-0973">c-di-GMP</keyword>
<keyword evidence="10 16" id="KW-0808">Transferase</keyword>
<evidence type="ECO:0000256" key="3">
    <source>
        <dbReference type="ARBA" id="ARBA00006739"/>
    </source>
</evidence>
<dbReference type="InterPro" id="IPR003919">
    <property type="entry name" value="Cell_synth_A"/>
</dbReference>
<evidence type="ECO:0000313" key="20">
    <source>
        <dbReference type="EMBL" id="KFX14325.1"/>
    </source>
</evidence>
<dbReference type="eggNOG" id="COG1215">
    <property type="taxonomic scope" value="Bacteria"/>
</dbReference>
<evidence type="ECO:0000256" key="6">
    <source>
        <dbReference type="ARBA" id="ARBA00022475"/>
    </source>
</evidence>
<dbReference type="PRINTS" id="PR01439">
    <property type="entry name" value="CELLSNTHASEA"/>
</dbReference>
<evidence type="ECO:0000259" key="17">
    <source>
        <dbReference type="Pfam" id="PF00535"/>
    </source>
</evidence>
<dbReference type="CDD" id="cd06421">
    <property type="entry name" value="CESA_CelA_like"/>
    <property type="match status" value="1"/>
</dbReference>
<evidence type="ECO:0000313" key="21">
    <source>
        <dbReference type="Proteomes" id="UP000032869"/>
    </source>
</evidence>
<dbReference type="InterPro" id="IPR005150">
    <property type="entry name" value="Cellulose_synth"/>
</dbReference>
<dbReference type="InterPro" id="IPR001173">
    <property type="entry name" value="Glyco_trans_2-like"/>
</dbReference>
<dbReference type="EC" id="2.4.1.12" evidence="4 16"/>
<evidence type="ECO:0000256" key="14">
    <source>
        <dbReference type="ARBA" id="ARBA00023136"/>
    </source>
</evidence>
<dbReference type="GO" id="GO:0030244">
    <property type="term" value="P:cellulose biosynthetic process"/>
    <property type="evidence" value="ECO:0007669"/>
    <property type="project" value="UniProtKB-KW"/>
</dbReference>
<evidence type="ECO:0000256" key="5">
    <source>
        <dbReference type="ARBA" id="ARBA00018714"/>
    </source>
</evidence>
<evidence type="ECO:0000256" key="2">
    <source>
        <dbReference type="ARBA" id="ARBA00005186"/>
    </source>
</evidence>
<keyword evidence="9 16" id="KW-0328">Glycosyltransferase</keyword>
<dbReference type="Proteomes" id="UP000032874">
    <property type="component" value="Unassembled WGS sequence"/>
</dbReference>
<protein>
    <recommendedName>
        <fullName evidence="5 16">Cellulose synthase catalytic subunit [UDP-forming]</fullName>
        <ecNumber evidence="4 16">2.4.1.12</ecNumber>
    </recommendedName>
</protein>
<feature type="transmembrane region" description="Helical" evidence="16">
    <location>
        <begin position="197"/>
        <end position="216"/>
    </location>
</feature>
<proteinExistence type="inferred from homology"/>
<evidence type="ECO:0000256" key="11">
    <source>
        <dbReference type="ARBA" id="ARBA00022692"/>
    </source>
</evidence>
<evidence type="ECO:0000256" key="9">
    <source>
        <dbReference type="ARBA" id="ARBA00022676"/>
    </source>
</evidence>
<evidence type="ECO:0000256" key="13">
    <source>
        <dbReference type="ARBA" id="ARBA00022989"/>
    </source>
</evidence>
<feature type="domain" description="PilZ" evidence="18">
    <location>
        <begin position="694"/>
        <end position="790"/>
    </location>
</feature>
<comment type="cofactor">
    <cofactor evidence="16">
        <name>Mg(2+)</name>
        <dbReference type="ChEBI" id="CHEBI:18420"/>
    </cofactor>
</comment>
<dbReference type="Pfam" id="PF07238">
    <property type="entry name" value="PilZ"/>
    <property type="match status" value="1"/>
</dbReference>
<dbReference type="EMBL" id="JQHM01000019">
    <property type="protein sequence ID" value="KFX00504.1"/>
    <property type="molecule type" value="Genomic_DNA"/>
</dbReference>
<dbReference type="GO" id="GO:0016760">
    <property type="term" value="F:cellulose synthase (UDP-forming) activity"/>
    <property type="evidence" value="ECO:0007669"/>
    <property type="project" value="UniProtKB-EC"/>
</dbReference>